<gene>
    <name evidence="1" type="ORF">SDJN03_12952</name>
</gene>
<reference evidence="1 2" key="1">
    <citation type="journal article" date="2021" name="Hortic Res">
        <title>The domestication of Cucurbita argyrosperma as revealed by the genome of its wild relative.</title>
        <authorList>
            <person name="Barrera-Redondo J."/>
            <person name="Sanchez-de la Vega G."/>
            <person name="Aguirre-Liguori J.A."/>
            <person name="Castellanos-Morales G."/>
            <person name="Gutierrez-Guerrero Y.T."/>
            <person name="Aguirre-Dugua X."/>
            <person name="Aguirre-Planter E."/>
            <person name="Tenaillon M.I."/>
            <person name="Lira-Saade R."/>
            <person name="Eguiarte L.E."/>
        </authorList>
    </citation>
    <scope>NUCLEOTIDE SEQUENCE [LARGE SCALE GENOMIC DNA]</scope>
    <source>
        <strain evidence="1">JBR-2021</strain>
    </source>
</reference>
<sequence>MLNDLCRSGRDQAGVANDSLQVSFQGLYADDGWSLKANMTGKKEFWSAADQKKKPKTVSQTWRPVYMHASPSEEAGLVLEKDAKQKLKG</sequence>
<evidence type="ECO:0000313" key="1">
    <source>
        <dbReference type="EMBL" id="KAG6593476.1"/>
    </source>
</evidence>
<dbReference type="AlphaFoldDB" id="A0AAV6N8I5"/>
<dbReference type="EMBL" id="JAGKQH010000008">
    <property type="protein sequence ID" value="KAG6593476.1"/>
    <property type="molecule type" value="Genomic_DNA"/>
</dbReference>
<keyword evidence="2" id="KW-1185">Reference proteome</keyword>
<comment type="caution">
    <text evidence="1">The sequence shown here is derived from an EMBL/GenBank/DDBJ whole genome shotgun (WGS) entry which is preliminary data.</text>
</comment>
<dbReference type="Proteomes" id="UP000685013">
    <property type="component" value="Chromosome 8"/>
</dbReference>
<evidence type="ECO:0000313" key="2">
    <source>
        <dbReference type="Proteomes" id="UP000685013"/>
    </source>
</evidence>
<proteinExistence type="predicted"/>
<feature type="non-terminal residue" evidence="1">
    <location>
        <position position="1"/>
    </location>
</feature>
<accession>A0AAV6N8I5</accession>
<protein>
    <submittedName>
        <fullName evidence="1">Uncharacterized protein</fullName>
    </submittedName>
</protein>
<organism evidence="1 2">
    <name type="scientific">Cucurbita argyrosperma subsp. sororia</name>
    <dbReference type="NCBI Taxonomy" id="37648"/>
    <lineage>
        <taxon>Eukaryota</taxon>
        <taxon>Viridiplantae</taxon>
        <taxon>Streptophyta</taxon>
        <taxon>Embryophyta</taxon>
        <taxon>Tracheophyta</taxon>
        <taxon>Spermatophyta</taxon>
        <taxon>Magnoliopsida</taxon>
        <taxon>eudicotyledons</taxon>
        <taxon>Gunneridae</taxon>
        <taxon>Pentapetalae</taxon>
        <taxon>rosids</taxon>
        <taxon>fabids</taxon>
        <taxon>Cucurbitales</taxon>
        <taxon>Cucurbitaceae</taxon>
        <taxon>Cucurbiteae</taxon>
        <taxon>Cucurbita</taxon>
    </lineage>
</organism>
<name>A0AAV6N8I5_9ROSI</name>